<dbReference type="EMBL" id="JACEEZ010024107">
    <property type="protein sequence ID" value="KAG0710552.1"/>
    <property type="molecule type" value="Genomic_DNA"/>
</dbReference>
<feature type="compositionally biased region" description="Basic residues" evidence="1">
    <location>
        <begin position="471"/>
        <end position="486"/>
    </location>
</feature>
<comment type="caution">
    <text evidence="2">The sequence shown here is derived from an EMBL/GenBank/DDBJ whole genome shotgun (WGS) entry which is preliminary data.</text>
</comment>
<evidence type="ECO:0000313" key="2">
    <source>
        <dbReference type="EMBL" id="KAG0710552.1"/>
    </source>
</evidence>
<sequence length="503" mass="56722">MSEEDGVCVICKEGATSKKRLVNNPIKQKTPDDHVRVSVADLEEPGDASALEKTITDMFALCTANINEDRSQVRDKNLVENLSAVYIGSDYLHIIDLEKRVEQSVLQRMKEAGGFCLPNFVKKGLNTWFAIDNIDLLEDTPTGQGTFHGTVVVMFQQDKNGEFMNRPLEIPEKLLSHKPLAFDVNMVQEPVIKTTPLRLSVYEMGKRKNILSKDFTHTWALANYLTYQNKEGKTTLFEEQDFMKMEWTQCKFANKLNLNPCVPLECTWSRHISTGGLCIIPKKCGSFQRTELVAGAAAFGPSDITVDDLIRNLTAKQKDCPDPTQIPDNMLMKGADLKDQDTVDSQACLTASQVILYNCKKTKKRAQRAPTLRRNPRRFWMQEYSTVLLCFTGCDTNFRFLRQREEISMGGLECLRGGDGGLQQLHESPLHDCDSELQAIPVAERFTVIIYNKTSNLDSVGKRHVGKLFSQKKKGPKEKIPPRKKPFCSTHCAQSTKLESGNQ</sequence>
<protein>
    <submittedName>
        <fullName evidence="2">Uncharacterized protein</fullName>
    </submittedName>
</protein>
<dbReference type="PANTHER" id="PTHR47018">
    <property type="entry name" value="CXC DOMAIN-CONTAINING PROTEIN-RELATED"/>
    <property type="match status" value="1"/>
</dbReference>
<dbReference type="PANTHER" id="PTHR47018:SF3">
    <property type="entry name" value="MYCBP-ASSOCIATED PROTEIN"/>
    <property type="match status" value="1"/>
</dbReference>
<feature type="region of interest" description="Disordered" evidence="1">
    <location>
        <begin position="471"/>
        <end position="503"/>
    </location>
</feature>
<accession>A0A8J5CK41</accession>
<keyword evidence="3" id="KW-1185">Reference proteome</keyword>
<reference evidence="2" key="1">
    <citation type="submission" date="2020-07" db="EMBL/GenBank/DDBJ databases">
        <title>The High-quality genome of the commercially important snow crab, Chionoecetes opilio.</title>
        <authorList>
            <person name="Jeong J.-H."/>
            <person name="Ryu S."/>
        </authorList>
    </citation>
    <scope>NUCLEOTIDE SEQUENCE</scope>
    <source>
        <strain evidence="2">MADBK_172401_WGS</strain>
        <tissue evidence="2">Digestive gland</tissue>
    </source>
</reference>
<proteinExistence type="predicted"/>
<evidence type="ECO:0000256" key="1">
    <source>
        <dbReference type="SAM" id="MobiDB-lite"/>
    </source>
</evidence>
<feature type="compositionally biased region" description="Polar residues" evidence="1">
    <location>
        <begin position="491"/>
        <end position="503"/>
    </location>
</feature>
<name>A0A8J5CK41_CHIOP</name>
<organism evidence="2 3">
    <name type="scientific">Chionoecetes opilio</name>
    <name type="common">Atlantic snow crab</name>
    <name type="synonym">Cancer opilio</name>
    <dbReference type="NCBI Taxonomy" id="41210"/>
    <lineage>
        <taxon>Eukaryota</taxon>
        <taxon>Metazoa</taxon>
        <taxon>Ecdysozoa</taxon>
        <taxon>Arthropoda</taxon>
        <taxon>Crustacea</taxon>
        <taxon>Multicrustacea</taxon>
        <taxon>Malacostraca</taxon>
        <taxon>Eumalacostraca</taxon>
        <taxon>Eucarida</taxon>
        <taxon>Decapoda</taxon>
        <taxon>Pleocyemata</taxon>
        <taxon>Brachyura</taxon>
        <taxon>Eubrachyura</taxon>
        <taxon>Majoidea</taxon>
        <taxon>Majidae</taxon>
        <taxon>Chionoecetes</taxon>
    </lineage>
</organism>
<dbReference type="Proteomes" id="UP000770661">
    <property type="component" value="Unassembled WGS sequence"/>
</dbReference>
<gene>
    <name evidence="2" type="ORF">GWK47_022583</name>
</gene>
<evidence type="ECO:0000313" key="3">
    <source>
        <dbReference type="Proteomes" id="UP000770661"/>
    </source>
</evidence>
<dbReference type="AlphaFoldDB" id="A0A8J5CK41"/>